<dbReference type="InterPro" id="IPR050231">
    <property type="entry name" value="Iron_ascorbate_oxido_reductase"/>
</dbReference>
<dbReference type="VEuPathDB" id="FungiDB:AB675_4278"/>
<evidence type="ECO:0000259" key="5">
    <source>
        <dbReference type="PROSITE" id="PS51471"/>
    </source>
</evidence>
<dbReference type="SUPFAM" id="SSF50985">
    <property type="entry name" value="RCC1/BLIP-II"/>
    <property type="match status" value="2"/>
</dbReference>
<dbReference type="STRING" id="1664694.A0A0N1HMV9"/>
<dbReference type="CDD" id="cd09858">
    <property type="entry name" value="PIN_MKT1"/>
    <property type="match status" value="1"/>
</dbReference>
<name>A0A0N1HMV9_9EURO</name>
<evidence type="ECO:0000313" key="6">
    <source>
        <dbReference type="EMBL" id="KPI38685.1"/>
    </source>
</evidence>
<dbReference type="InterPro" id="IPR026992">
    <property type="entry name" value="DIOX_N"/>
</dbReference>
<feature type="compositionally biased region" description="Polar residues" evidence="4">
    <location>
        <begin position="1462"/>
        <end position="1472"/>
    </location>
</feature>
<keyword evidence="7" id="KW-1185">Reference proteome</keyword>
<dbReference type="InterPro" id="IPR005123">
    <property type="entry name" value="Oxoglu/Fe-dep_dioxygenase_dom"/>
</dbReference>
<dbReference type="SUPFAM" id="SSF51197">
    <property type="entry name" value="Clavaminate synthase-like"/>
    <property type="match status" value="1"/>
</dbReference>
<dbReference type="Gene3D" id="2.130.10.30">
    <property type="entry name" value="Regulator of chromosome condensation 1/beta-lactamase-inhibitor protein II"/>
    <property type="match status" value="2"/>
</dbReference>
<feature type="region of interest" description="Disordered" evidence="4">
    <location>
        <begin position="1451"/>
        <end position="1472"/>
    </location>
</feature>
<dbReference type="Pfam" id="PF14226">
    <property type="entry name" value="DIOX_N"/>
    <property type="match status" value="1"/>
</dbReference>
<dbReference type="Gene3D" id="3.40.50.1010">
    <property type="entry name" value="5'-nuclease"/>
    <property type="match status" value="1"/>
</dbReference>
<sequence length="1593" mass="176967">MANGNHGVVDLPIIDISKLDQKTGKKILDAFTTHGFLYLSTASTPFTPSLLSQIFGLSSSLFSLSADEKTSFWIDTNNRGYTGIGNERLDPANQKAGDQKEAWNFGEFNAEGKLQQGLPERIDDKTSGEVGEDVLREFEKACRECCRKLFEGLALGLEISEEGQDGKAWFTQRHGIPSGSIVRLLKYPPTKEGVEAGDIGAGAHSDYGSVTLLFQQAGGRGLEIRDDDGGWQGVDVVPKGYDLEANSGMPPIVVNVGDLLQYWTNGLLKSTVHRVVMPAGAKENRYSIVYFCHPSDSVGLVPVPSKVVQESATTNGDDVVGYGGGTEGRAMTAKEHLMRRLEATYGSRKDAKLPQLGDQICCTDIPVVDISRRCGCIDAAFYLDLCLERLQEPLVRAHGGIPYGLKQQIADEIEYLKDAGAKAVFIFNGLDHVNKPTPGHLSSESTKAAEEAWRMHNVRKKPDAAVHEFTKVKYPTQDLVRWFQSLLTKLKVEYLVAPYSSVAQLSYMERLSEQIIDCIWGSTDYFLFNIDKVITDVTFEPDARTPTFTWVSKAACEERLKATPDFLRDIQLLLGTTFTPAFPPLARQATTAKGAGVSEAVTMLNAHGRSVLQLCHAYREDPSTAGTDYEDVYKKAIMSLRHHIAIQYNGLIEPMNAEYAPSDVHDFVGQNLPPEMFFYLSRGIIGPEPLNWLTNQHIVVSLPPGVIDSTQHRNLVFEQLNPIRAQTLMVMSEFMPNYYRNRKVDLRTWEDRDRPDLTINLREQSPLKDKVSRWKVKDTAMQGVSSHFSLLTCLEALKSQKFNEQITISAKTTYAYPALTSTNEVVINMFYRFLSIRGYITDQFQLTNWGEVLQATLSKLGETKRADDIALLAVELIRFGLLNGNEGDGSPAKSTDMPQDVQSSINLVAKIASLEKFPNKPAGWKGPLNQRLLSYSWMVAAIRSHLRFLMEATLVAMFLAGDARRDRDDWPLISERLPLRNDQGCALGIVAETYLERVFQAKDKEDVKEKLRTNHPDHNWISNGKSKNIGKNVDQIHSMWTAIRDASKVAGKDNKAAEDFDCGGWSTTILSASGRLYTTGSLDSLDGITIGETTDQYKQLEYITQSTSSIRQFSSGRRHVLALTDDGDILSWDRINAKGLKPFSRTGRDFGGKPTRVCAGWDISSAYVPEVGIVYWTPLKNDQADPMLDGIHIKEKIIPDTAIRTVGTGAVEVSRHIVLAEFIVWITSDSKIHACGIGGEAPDQTQPGGASFEVPGFSAEGRELRDIQGQFANFGVFTAAGEVLAGSIDYLRLCASAIQRDTALRESGDWSEHQDVLSSRPRDVPSLQHTGVIALAYGDHHYMALHADGKISSLGRDSGSCGQMGLGDPISGARFRGLHRNAMQASRDGFLLPIAERRGRKVWFEPEKKDWLHWLEETMKHKDFKINDEPAYRQWSDLQRADMFSEWIDQEGSHWTDGPQGSGSPTLTSQSTALPAEASLNTDYENLEPYFAITVAAAGWHSGALVLVDEDKVQEVRQKWIVQPEEDEHSAPIVPGAFESKNDDEEYIWKLEGFPKVELPDGHVMPGVGEMRSWRNGRPSLEELGVTLEQEQR</sequence>
<dbReference type="EMBL" id="LFJN01000018">
    <property type="protein sequence ID" value="KPI38685.1"/>
    <property type="molecule type" value="Genomic_DNA"/>
</dbReference>
<comment type="caution">
    <text evidence="6">The sequence shown here is derived from an EMBL/GenBank/DDBJ whole genome shotgun (WGS) entry which is preliminary data.</text>
</comment>
<dbReference type="InterPro" id="IPR009091">
    <property type="entry name" value="RCC1/BLIP-II"/>
</dbReference>
<dbReference type="InterPro" id="IPR044861">
    <property type="entry name" value="IPNS-like_FE2OG_OXY"/>
</dbReference>
<dbReference type="Pfam" id="PF03171">
    <property type="entry name" value="2OG-FeII_Oxy"/>
    <property type="match status" value="1"/>
</dbReference>
<comment type="similarity">
    <text evidence="3">Belongs to the XPG/RAD2 endonuclease family.</text>
</comment>
<dbReference type="InterPro" id="IPR029060">
    <property type="entry name" value="PIN-like_dom_sf"/>
</dbReference>
<dbReference type="Pfam" id="PF12247">
    <property type="entry name" value="MKT1_N"/>
    <property type="match status" value="1"/>
</dbReference>
<dbReference type="GO" id="GO:0044283">
    <property type="term" value="P:small molecule biosynthetic process"/>
    <property type="evidence" value="ECO:0007669"/>
    <property type="project" value="UniProtKB-ARBA"/>
</dbReference>
<evidence type="ECO:0000256" key="3">
    <source>
        <dbReference type="ARBA" id="ARBA00024023"/>
    </source>
</evidence>
<evidence type="ECO:0000256" key="4">
    <source>
        <dbReference type="SAM" id="MobiDB-lite"/>
    </source>
</evidence>
<dbReference type="RefSeq" id="XP_017998648.1">
    <property type="nucleotide sequence ID" value="XM_018144406.1"/>
</dbReference>
<comment type="similarity">
    <text evidence="1">Belongs to the iron/ascorbate-dependent oxidoreductase family.</text>
</comment>
<dbReference type="InterPro" id="IPR022039">
    <property type="entry name" value="MKT1_C"/>
</dbReference>
<dbReference type="PANTHER" id="PTHR47990">
    <property type="entry name" value="2-OXOGLUTARATE (2OG) AND FE(II)-DEPENDENT OXYGENASE SUPERFAMILY PROTEIN-RELATED"/>
    <property type="match status" value="1"/>
</dbReference>
<dbReference type="GO" id="GO:0006417">
    <property type="term" value="P:regulation of translation"/>
    <property type="evidence" value="ECO:0007669"/>
    <property type="project" value="UniProtKB-KW"/>
</dbReference>
<dbReference type="GeneID" id="28736286"/>
<organism evidence="6 7">
    <name type="scientific">Cyphellophora attinorum</name>
    <dbReference type="NCBI Taxonomy" id="1664694"/>
    <lineage>
        <taxon>Eukaryota</taxon>
        <taxon>Fungi</taxon>
        <taxon>Dikarya</taxon>
        <taxon>Ascomycota</taxon>
        <taxon>Pezizomycotina</taxon>
        <taxon>Eurotiomycetes</taxon>
        <taxon>Chaetothyriomycetidae</taxon>
        <taxon>Chaetothyriales</taxon>
        <taxon>Cyphellophoraceae</taxon>
        <taxon>Cyphellophora</taxon>
    </lineage>
</organism>
<dbReference type="Gene3D" id="2.60.120.330">
    <property type="entry name" value="B-lactam Antibiotic, Isopenicillin N Synthase, Chain"/>
    <property type="match status" value="1"/>
</dbReference>
<dbReference type="SUPFAM" id="SSF88723">
    <property type="entry name" value="PIN domain-like"/>
    <property type="match status" value="1"/>
</dbReference>
<dbReference type="Proteomes" id="UP000038010">
    <property type="component" value="Unassembled WGS sequence"/>
</dbReference>
<evidence type="ECO:0000256" key="2">
    <source>
        <dbReference type="ARBA" id="ARBA00022845"/>
    </source>
</evidence>
<dbReference type="InterPro" id="IPR022040">
    <property type="entry name" value="MKT1_N"/>
</dbReference>
<dbReference type="Pfam" id="PF12246">
    <property type="entry name" value="MKT1_C"/>
    <property type="match status" value="1"/>
</dbReference>
<evidence type="ECO:0000313" key="7">
    <source>
        <dbReference type="Proteomes" id="UP000038010"/>
    </source>
</evidence>
<gene>
    <name evidence="6" type="ORF">AB675_4278</name>
</gene>
<dbReference type="InterPro" id="IPR027443">
    <property type="entry name" value="IPNS-like_sf"/>
</dbReference>
<accession>A0A0N1HMV9</accession>
<dbReference type="OrthoDB" id="61110at2759"/>
<reference evidence="6 7" key="1">
    <citation type="submission" date="2015-06" db="EMBL/GenBank/DDBJ databases">
        <title>Draft genome of the ant-associated black yeast Phialophora attae CBS 131958.</title>
        <authorList>
            <person name="Moreno L.F."/>
            <person name="Stielow B.J."/>
            <person name="de Hoog S."/>
            <person name="Vicente V.A."/>
            <person name="Weiss V.A."/>
            <person name="de Vries M."/>
            <person name="Cruz L.M."/>
            <person name="Souza E.M."/>
        </authorList>
    </citation>
    <scope>NUCLEOTIDE SEQUENCE [LARGE SCALE GENOMIC DNA]</scope>
    <source>
        <strain evidence="6 7">CBS 131958</strain>
    </source>
</reference>
<evidence type="ECO:0000256" key="1">
    <source>
        <dbReference type="ARBA" id="ARBA00008056"/>
    </source>
</evidence>
<keyword evidence="2" id="KW-0810">Translation regulation</keyword>
<dbReference type="PROSITE" id="PS51471">
    <property type="entry name" value="FE2OG_OXY"/>
    <property type="match status" value="1"/>
</dbReference>
<proteinExistence type="inferred from homology"/>
<feature type="domain" description="Fe2OG dioxygenase" evidence="5">
    <location>
        <begin position="177"/>
        <end position="294"/>
    </location>
</feature>
<protein>
    <recommendedName>
        <fullName evidence="5">Fe2OG dioxygenase domain-containing protein</fullName>
    </recommendedName>
</protein>